<accession>A0ABN1US57</accession>
<gene>
    <name evidence="2" type="ORF">GCM10009654_23010</name>
</gene>
<reference evidence="2 3" key="1">
    <citation type="journal article" date="2019" name="Int. J. Syst. Evol. Microbiol.">
        <title>The Global Catalogue of Microorganisms (GCM) 10K type strain sequencing project: providing services to taxonomists for standard genome sequencing and annotation.</title>
        <authorList>
            <consortium name="The Broad Institute Genomics Platform"/>
            <consortium name="The Broad Institute Genome Sequencing Center for Infectious Disease"/>
            <person name="Wu L."/>
            <person name="Ma J."/>
        </authorList>
    </citation>
    <scope>NUCLEOTIDE SEQUENCE [LARGE SCALE GENOMIC DNA]</scope>
    <source>
        <strain evidence="2 3">JCM 12696</strain>
    </source>
</reference>
<evidence type="ECO:0000313" key="2">
    <source>
        <dbReference type="EMBL" id="GAA1165523.1"/>
    </source>
</evidence>
<organism evidence="2 3">
    <name type="scientific">Streptomyces hebeiensis</name>
    <dbReference type="NCBI Taxonomy" id="229486"/>
    <lineage>
        <taxon>Bacteria</taxon>
        <taxon>Bacillati</taxon>
        <taxon>Actinomycetota</taxon>
        <taxon>Actinomycetes</taxon>
        <taxon>Kitasatosporales</taxon>
        <taxon>Streptomycetaceae</taxon>
        <taxon>Streptomyces</taxon>
    </lineage>
</organism>
<dbReference type="EMBL" id="BAAAKV010000017">
    <property type="protein sequence ID" value="GAA1165523.1"/>
    <property type="molecule type" value="Genomic_DNA"/>
</dbReference>
<feature type="chain" id="PRO_5045704836" description="Secreted protein" evidence="1">
    <location>
        <begin position="28"/>
        <end position="100"/>
    </location>
</feature>
<sequence length="100" mass="10783">MRMRKVVAGLALGTTVGLGLTAAPAQAASTTSPTASASTRGVVDIRGAEGTLHFYSSHPTMEECKSRAAYWVKQHPSWVGWCISGIGTDGKYKYHLYMEY</sequence>
<proteinExistence type="predicted"/>
<dbReference type="Proteomes" id="UP001501371">
    <property type="component" value="Unassembled WGS sequence"/>
</dbReference>
<name>A0ABN1US57_9ACTN</name>
<evidence type="ECO:0000256" key="1">
    <source>
        <dbReference type="SAM" id="SignalP"/>
    </source>
</evidence>
<evidence type="ECO:0000313" key="3">
    <source>
        <dbReference type="Proteomes" id="UP001501371"/>
    </source>
</evidence>
<feature type="signal peptide" evidence="1">
    <location>
        <begin position="1"/>
        <end position="27"/>
    </location>
</feature>
<protein>
    <recommendedName>
        <fullName evidence="4">Secreted protein</fullName>
    </recommendedName>
</protein>
<evidence type="ECO:0008006" key="4">
    <source>
        <dbReference type="Google" id="ProtNLM"/>
    </source>
</evidence>
<comment type="caution">
    <text evidence="2">The sequence shown here is derived from an EMBL/GenBank/DDBJ whole genome shotgun (WGS) entry which is preliminary data.</text>
</comment>
<keyword evidence="3" id="KW-1185">Reference proteome</keyword>
<keyword evidence="1" id="KW-0732">Signal</keyword>